<dbReference type="Proteomes" id="UP001140560">
    <property type="component" value="Unassembled WGS sequence"/>
</dbReference>
<keyword evidence="2" id="KW-1185">Reference proteome</keyword>
<proteinExistence type="predicted"/>
<name>A0A9W8XXJ0_9PLEO</name>
<protein>
    <submittedName>
        <fullName evidence="1">Uncharacterized protein</fullName>
    </submittedName>
</protein>
<dbReference type="EMBL" id="JAPEUY010000022">
    <property type="protein sequence ID" value="KAJ4362018.1"/>
    <property type="molecule type" value="Genomic_DNA"/>
</dbReference>
<comment type="caution">
    <text evidence="1">The sequence shown here is derived from an EMBL/GenBank/DDBJ whole genome shotgun (WGS) entry which is preliminary data.</text>
</comment>
<organism evidence="1 2">
    <name type="scientific">Neocucurbitaria cava</name>
    <dbReference type="NCBI Taxonomy" id="798079"/>
    <lineage>
        <taxon>Eukaryota</taxon>
        <taxon>Fungi</taxon>
        <taxon>Dikarya</taxon>
        <taxon>Ascomycota</taxon>
        <taxon>Pezizomycotina</taxon>
        <taxon>Dothideomycetes</taxon>
        <taxon>Pleosporomycetidae</taxon>
        <taxon>Pleosporales</taxon>
        <taxon>Pleosporineae</taxon>
        <taxon>Cucurbitariaceae</taxon>
        <taxon>Neocucurbitaria</taxon>
    </lineage>
</organism>
<accession>A0A9W8XXJ0</accession>
<sequence>MADARGNKSEIAKNNRVAPIIYEVVYNYYNNFGYHQSIPLNLPKTRLLLLSNEFAAHTISRSQIQSGTILRRANSKINFKGSSPFDPDSTYYQWKSWALSGTPLERDLQECLIFITLALHGLKNSKRPPSKDGRKGVKTFENTVFSAVATEGKRKSDKIGGLELAHRWKKLTYNVKDGVEKVLAS</sequence>
<reference evidence="1" key="1">
    <citation type="submission" date="2022-10" db="EMBL/GenBank/DDBJ databases">
        <title>Tapping the CABI collections for fungal endophytes: first genome assemblies for Collariella, Neodidymelliopsis, Ascochyta clinopodiicola, Didymella pomorum, Didymosphaeria variabile, Neocosmospora piperis and Neocucurbitaria cava.</title>
        <authorList>
            <person name="Hill R."/>
        </authorList>
    </citation>
    <scope>NUCLEOTIDE SEQUENCE</scope>
    <source>
        <strain evidence="1">IMI 356814</strain>
    </source>
</reference>
<evidence type="ECO:0000313" key="1">
    <source>
        <dbReference type="EMBL" id="KAJ4362018.1"/>
    </source>
</evidence>
<evidence type="ECO:0000313" key="2">
    <source>
        <dbReference type="Proteomes" id="UP001140560"/>
    </source>
</evidence>
<dbReference type="AlphaFoldDB" id="A0A9W8XXJ0"/>
<gene>
    <name evidence="1" type="ORF">N0V83_010959</name>
</gene>